<comment type="caution">
    <text evidence="2">The sequence shown here is derived from an EMBL/GenBank/DDBJ whole genome shotgun (WGS) entry which is preliminary data.</text>
</comment>
<reference evidence="2 3" key="1">
    <citation type="journal article" date="2018" name="PLoS ONE">
        <title>The draft genome of Kipferlia bialata reveals reductive genome evolution in fornicate parasites.</title>
        <authorList>
            <person name="Tanifuji G."/>
            <person name="Takabayashi S."/>
            <person name="Kume K."/>
            <person name="Takagi M."/>
            <person name="Nakayama T."/>
            <person name="Kamikawa R."/>
            <person name="Inagaki Y."/>
            <person name="Hashimoto T."/>
        </authorList>
    </citation>
    <scope>NUCLEOTIDE SEQUENCE [LARGE SCALE GENOMIC DNA]</scope>
    <source>
        <strain evidence="2">NY0173</strain>
    </source>
</reference>
<feature type="region of interest" description="Disordered" evidence="1">
    <location>
        <begin position="1"/>
        <end position="31"/>
    </location>
</feature>
<proteinExistence type="predicted"/>
<gene>
    <name evidence="2" type="ORF">KIPB_002369</name>
</gene>
<accession>A0A391NMC5</accession>
<organism evidence="2 3">
    <name type="scientific">Kipferlia bialata</name>
    <dbReference type="NCBI Taxonomy" id="797122"/>
    <lineage>
        <taxon>Eukaryota</taxon>
        <taxon>Metamonada</taxon>
        <taxon>Carpediemonas-like organisms</taxon>
        <taxon>Kipferlia</taxon>
    </lineage>
</organism>
<feature type="non-terminal residue" evidence="2">
    <location>
        <position position="1"/>
    </location>
</feature>
<dbReference type="Proteomes" id="UP000265618">
    <property type="component" value="Unassembled WGS sequence"/>
</dbReference>
<name>A0A391NMC5_9EUKA</name>
<evidence type="ECO:0000256" key="1">
    <source>
        <dbReference type="SAM" id="MobiDB-lite"/>
    </source>
</evidence>
<evidence type="ECO:0000313" key="2">
    <source>
        <dbReference type="EMBL" id="GCA62260.1"/>
    </source>
</evidence>
<sequence>SRSFQRGDWFPTPQVPRKIVSSRPASPGRQK</sequence>
<evidence type="ECO:0000313" key="3">
    <source>
        <dbReference type="Proteomes" id="UP000265618"/>
    </source>
</evidence>
<dbReference type="EMBL" id="BDIP01000387">
    <property type="protein sequence ID" value="GCA62260.1"/>
    <property type="molecule type" value="Genomic_DNA"/>
</dbReference>
<dbReference type="AlphaFoldDB" id="A0A391NMC5"/>
<protein>
    <submittedName>
        <fullName evidence="2">Uncharacterized protein</fullName>
    </submittedName>
</protein>
<keyword evidence="3" id="KW-1185">Reference proteome</keyword>